<name>A0ABS6T6B7_9RHOB</name>
<proteinExistence type="predicted"/>
<evidence type="ECO:0000259" key="2">
    <source>
        <dbReference type="Pfam" id="PF07859"/>
    </source>
</evidence>
<dbReference type="PANTHER" id="PTHR48081:SF8">
    <property type="entry name" value="ALPHA_BETA HYDROLASE FOLD-3 DOMAIN-CONTAINING PROTEIN-RELATED"/>
    <property type="match status" value="1"/>
</dbReference>
<gene>
    <name evidence="3" type="ORF">KJP28_17940</name>
</gene>
<dbReference type="InterPro" id="IPR013094">
    <property type="entry name" value="AB_hydrolase_3"/>
</dbReference>
<reference evidence="3 4" key="1">
    <citation type="submission" date="2021-05" db="EMBL/GenBank/DDBJ databases">
        <title>Culturable bacteria isolated from Daya Bay.</title>
        <authorList>
            <person name="Zheng W."/>
            <person name="Yu S."/>
            <person name="Huang Y."/>
        </authorList>
    </citation>
    <scope>NUCLEOTIDE SEQUENCE [LARGE SCALE GENOMIC DNA]</scope>
    <source>
        <strain evidence="3 4">DP4N28-5</strain>
    </source>
</reference>
<sequence>MTDGLTRNDIPATSGDIETVRKMLENVNFATSYRASGDIASLRAATATMISNPFFRPEPEGLTVTPGEVGGCPGEWIAGEGASDVVLVFFHGGGYIRGSLDLGRANAKEIALGTGCTVFAVAYRQAPEDPFPAAFDDAVTVAKALGAEGRRFALVGESAGGGLVLAAAAALRDEGAPPPLVVTCISPFVDLTLSGESWDFNAGKDIATRAMGSDMIAIYMGAAPRDDPRASPIYGDLSGLPPVHIIVGSVEGLLSEAMTAAEKASSGGAKVTLDVFEGMPHGFTKYRFDAANEAMVRVSAHLRKIVHAEATV</sequence>
<protein>
    <submittedName>
        <fullName evidence="3">Alpha/beta hydrolase</fullName>
    </submittedName>
</protein>
<dbReference type="InterPro" id="IPR050300">
    <property type="entry name" value="GDXG_lipolytic_enzyme"/>
</dbReference>
<dbReference type="Pfam" id="PF07859">
    <property type="entry name" value="Abhydrolase_3"/>
    <property type="match status" value="1"/>
</dbReference>
<comment type="caution">
    <text evidence="3">The sequence shown here is derived from an EMBL/GenBank/DDBJ whole genome shotgun (WGS) entry which is preliminary data.</text>
</comment>
<evidence type="ECO:0000313" key="4">
    <source>
        <dbReference type="Proteomes" id="UP000756530"/>
    </source>
</evidence>
<feature type="domain" description="Alpha/beta hydrolase fold-3" evidence="2">
    <location>
        <begin position="87"/>
        <end position="284"/>
    </location>
</feature>
<dbReference type="Proteomes" id="UP000756530">
    <property type="component" value="Unassembled WGS sequence"/>
</dbReference>
<evidence type="ECO:0000256" key="1">
    <source>
        <dbReference type="ARBA" id="ARBA00022801"/>
    </source>
</evidence>
<dbReference type="EMBL" id="JAHUZE010000004">
    <property type="protein sequence ID" value="MBV7380811.1"/>
    <property type="molecule type" value="Genomic_DNA"/>
</dbReference>
<evidence type="ECO:0000313" key="3">
    <source>
        <dbReference type="EMBL" id="MBV7380811.1"/>
    </source>
</evidence>
<keyword evidence="4" id="KW-1185">Reference proteome</keyword>
<accession>A0ABS6T6B7</accession>
<dbReference type="GO" id="GO:0016787">
    <property type="term" value="F:hydrolase activity"/>
    <property type="evidence" value="ECO:0007669"/>
    <property type="project" value="UniProtKB-KW"/>
</dbReference>
<organism evidence="3 4">
    <name type="scientific">Maritimibacter dapengensis</name>
    <dbReference type="NCBI Taxonomy" id="2836868"/>
    <lineage>
        <taxon>Bacteria</taxon>
        <taxon>Pseudomonadati</taxon>
        <taxon>Pseudomonadota</taxon>
        <taxon>Alphaproteobacteria</taxon>
        <taxon>Rhodobacterales</taxon>
        <taxon>Roseobacteraceae</taxon>
        <taxon>Maritimibacter</taxon>
    </lineage>
</organism>
<keyword evidence="1 3" id="KW-0378">Hydrolase</keyword>
<dbReference type="PANTHER" id="PTHR48081">
    <property type="entry name" value="AB HYDROLASE SUPERFAMILY PROTEIN C4A8.06C"/>
    <property type="match status" value="1"/>
</dbReference>
<dbReference type="RefSeq" id="WP_218393995.1">
    <property type="nucleotide sequence ID" value="NZ_JAHUZE010000004.1"/>
</dbReference>